<proteinExistence type="predicted"/>
<gene>
    <name evidence="2" type="ORF">NBR_LOCUS19903</name>
</gene>
<dbReference type="InterPro" id="IPR003609">
    <property type="entry name" value="Pan_app"/>
</dbReference>
<dbReference type="Pfam" id="PF00024">
    <property type="entry name" value="PAN_1"/>
    <property type="match status" value="1"/>
</dbReference>
<evidence type="ECO:0000313" key="4">
    <source>
        <dbReference type="WBParaSite" id="NBR_0001990201-mRNA-1"/>
    </source>
</evidence>
<evidence type="ECO:0000313" key="2">
    <source>
        <dbReference type="EMBL" id="VDL83639.1"/>
    </source>
</evidence>
<keyword evidence="3" id="KW-1185">Reference proteome</keyword>
<organism evidence="4">
    <name type="scientific">Nippostrongylus brasiliensis</name>
    <name type="common">Rat hookworm</name>
    <dbReference type="NCBI Taxonomy" id="27835"/>
    <lineage>
        <taxon>Eukaryota</taxon>
        <taxon>Metazoa</taxon>
        <taxon>Ecdysozoa</taxon>
        <taxon>Nematoda</taxon>
        <taxon>Chromadorea</taxon>
        <taxon>Rhabditida</taxon>
        <taxon>Rhabditina</taxon>
        <taxon>Rhabditomorpha</taxon>
        <taxon>Strongyloidea</taxon>
        <taxon>Heligmosomidae</taxon>
        <taxon>Nippostrongylus</taxon>
    </lineage>
</organism>
<evidence type="ECO:0000313" key="3">
    <source>
        <dbReference type="Proteomes" id="UP000271162"/>
    </source>
</evidence>
<dbReference type="EMBL" id="UYSL01024600">
    <property type="protein sequence ID" value="VDL83639.1"/>
    <property type="molecule type" value="Genomic_DNA"/>
</dbReference>
<dbReference type="AlphaFoldDB" id="A0A0N4YRN0"/>
<reference evidence="2 3" key="2">
    <citation type="submission" date="2018-11" db="EMBL/GenBank/DDBJ databases">
        <authorList>
            <consortium name="Pathogen Informatics"/>
        </authorList>
    </citation>
    <scope>NUCLEOTIDE SEQUENCE [LARGE SCALE GENOMIC DNA]</scope>
</reference>
<sequence>MMFPLKVPTAELCVFEEIPVGWYDVSPGVQVTGISLKDCLTRCFNDQSCAIVLYRDEVNGQKVSRSCYHLKESTSHASFLNAFISIDS</sequence>
<reference evidence="4" key="1">
    <citation type="submission" date="2017-02" db="UniProtKB">
        <authorList>
            <consortium name="WormBaseParasite"/>
        </authorList>
    </citation>
    <scope>IDENTIFICATION</scope>
</reference>
<feature type="domain" description="Apple" evidence="1">
    <location>
        <begin position="29"/>
        <end position="76"/>
    </location>
</feature>
<dbReference type="WBParaSite" id="NBR_0001990201-mRNA-1">
    <property type="protein sequence ID" value="NBR_0001990201-mRNA-1"/>
    <property type="gene ID" value="NBR_0001990201"/>
</dbReference>
<name>A0A0N4YRN0_NIPBR</name>
<protein>
    <submittedName>
        <fullName evidence="4">Apple domain-containing protein</fullName>
    </submittedName>
</protein>
<accession>A0A0N4YRN0</accession>
<dbReference type="Proteomes" id="UP000271162">
    <property type="component" value="Unassembled WGS sequence"/>
</dbReference>
<evidence type="ECO:0000259" key="1">
    <source>
        <dbReference type="Pfam" id="PF00024"/>
    </source>
</evidence>